<dbReference type="SUPFAM" id="SSF48452">
    <property type="entry name" value="TPR-like"/>
    <property type="match status" value="1"/>
</dbReference>
<keyword evidence="4" id="KW-0472">Membrane</keyword>
<reference evidence="8 9" key="1">
    <citation type="submission" date="2019-11" db="EMBL/GenBank/DDBJ databases">
        <authorList>
            <person name="Cheng Q."/>
            <person name="Yang Z."/>
        </authorList>
    </citation>
    <scope>NUCLEOTIDE SEQUENCE [LARGE SCALE GENOMIC DNA]</scope>
    <source>
        <strain evidence="8 9">HX-22-1</strain>
    </source>
</reference>
<comment type="caution">
    <text evidence="8">The sequence shown here is derived from an EMBL/GenBank/DDBJ whole genome shotgun (WGS) entry which is preliminary data.</text>
</comment>
<protein>
    <submittedName>
        <fullName evidence="8">RagB/SusD family nutrient uptake outer membrane protein</fullName>
    </submittedName>
</protein>
<evidence type="ECO:0000256" key="4">
    <source>
        <dbReference type="ARBA" id="ARBA00023136"/>
    </source>
</evidence>
<gene>
    <name evidence="8" type="ORF">GJJ64_00935</name>
</gene>
<dbReference type="CDD" id="cd08977">
    <property type="entry name" value="SusD"/>
    <property type="match status" value="1"/>
</dbReference>
<dbReference type="RefSeq" id="WP_154285911.1">
    <property type="nucleotide sequence ID" value="NZ_WKJI01000001.1"/>
</dbReference>
<evidence type="ECO:0000259" key="7">
    <source>
        <dbReference type="Pfam" id="PF14322"/>
    </source>
</evidence>
<dbReference type="EMBL" id="WKJI01000001">
    <property type="protein sequence ID" value="MRX45749.1"/>
    <property type="molecule type" value="Genomic_DNA"/>
</dbReference>
<accession>A0A7K0FID8</accession>
<dbReference type="AlphaFoldDB" id="A0A7K0FID8"/>
<name>A0A7K0FID8_9SPHI</name>
<comment type="similarity">
    <text evidence="2">Belongs to the SusD family.</text>
</comment>
<dbReference type="Pfam" id="PF14322">
    <property type="entry name" value="SusD-like_3"/>
    <property type="match status" value="1"/>
</dbReference>
<dbReference type="InterPro" id="IPR033985">
    <property type="entry name" value="SusD-like_N"/>
</dbReference>
<feature type="domain" description="SusD-like N-terminal" evidence="7">
    <location>
        <begin position="95"/>
        <end position="223"/>
    </location>
</feature>
<evidence type="ECO:0000256" key="2">
    <source>
        <dbReference type="ARBA" id="ARBA00006275"/>
    </source>
</evidence>
<comment type="subcellular location">
    <subcellularLocation>
        <location evidence="1">Cell outer membrane</location>
    </subcellularLocation>
</comment>
<evidence type="ECO:0000313" key="9">
    <source>
        <dbReference type="Proteomes" id="UP000462931"/>
    </source>
</evidence>
<organism evidence="8 9">
    <name type="scientific">Pedobacter puniceum</name>
    <dbReference type="NCBI Taxonomy" id="2666136"/>
    <lineage>
        <taxon>Bacteria</taxon>
        <taxon>Pseudomonadati</taxon>
        <taxon>Bacteroidota</taxon>
        <taxon>Sphingobacteriia</taxon>
        <taxon>Sphingobacteriales</taxon>
        <taxon>Sphingobacteriaceae</taxon>
        <taxon>Pedobacter</taxon>
    </lineage>
</organism>
<dbReference type="Pfam" id="PF07980">
    <property type="entry name" value="SusD_RagB"/>
    <property type="match status" value="1"/>
</dbReference>
<feature type="domain" description="RagB/SusD" evidence="6">
    <location>
        <begin position="348"/>
        <end position="508"/>
    </location>
</feature>
<evidence type="ECO:0000256" key="5">
    <source>
        <dbReference type="ARBA" id="ARBA00023237"/>
    </source>
</evidence>
<dbReference type="Proteomes" id="UP000462931">
    <property type="component" value="Unassembled WGS sequence"/>
</dbReference>
<evidence type="ECO:0000256" key="1">
    <source>
        <dbReference type="ARBA" id="ARBA00004442"/>
    </source>
</evidence>
<sequence>MKKIYIVTLAIISSLLGVSCTKLLEEKPVGLLAPEGFFKTKKDVESAIFGAYGRVASEPLFGRQFTCALMFRSDMVDIGNRGTGVERIQVNDFNMDASNGMVAAFWPVWYQVVSAANSAEDGAKKIGLSETETNPLIAEAKFVRAFAYYHLVRNFGDIPYIDKFISDPAILKTISKTKEADVYAKIIADLQFAKQWLPDRQPNDVRTRPTKATAAAYLASVYLTNANYQAAYTEAKWVIDNRATYNYILEPDFQNLFRANLGNNMKEHIFAVDFMGQLSRGSENDDLLGPMVGIRGSNIPENGFGVCVPALRVFTTWDANDYRRKVSFNDSITTTSGVKIPYTAYPNEKRPHIAKWIRFPGNSIANGRYSDFNYPDMRYAEILLIAAEAATELNGPTQEAINYINEVRTRARNWPGRVTTAPANLILTNFTSKQQLIDAILEERRLELAFEFKRWYDIKRRRLGDEVFKGPNALEPRSNFSSDRDYLMPIPLTEIQINPNLKPQNPGY</sequence>
<dbReference type="InterPro" id="IPR012944">
    <property type="entry name" value="SusD_RagB_dom"/>
</dbReference>
<proteinExistence type="inferred from homology"/>
<evidence type="ECO:0000256" key="3">
    <source>
        <dbReference type="ARBA" id="ARBA00022729"/>
    </source>
</evidence>
<dbReference type="PROSITE" id="PS51257">
    <property type="entry name" value="PROKAR_LIPOPROTEIN"/>
    <property type="match status" value="1"/>
</dbReference>
<evidence type="ECO:0000259" key="6">
    <source>
        <dbReference type="Pfam" id="PF07980"/>
    </source>
</evidence>
<dbReference type="InterPro" id="IPR011990">
    <property type="entry name" value="TPR-like_helical_dom_sf"/>
</dbReference>
<dbReference type="Gene3D" id="1.25.40.390">
    <property type="match status" value="1"/>
</dbReference>
<keyword evidence="3" id="KW-0732">Signal</keyword>
<dbReference type="GO" id="GO:0009279">
    <property type="term" value="C:cell outer membrane"/>
    <property type="evidence" value="ECO:0007669"/>
    <property type="project" value="UniProtKB-SubCell"/>
</dbReference>
<keyword evidence="9" id="KW-1185">Reference proteome</keyword>
<keyword evidence="5" id="KW-0998">Cell outer membrane</keyword>
<evidence type="ECO:0000313" key="8">
    <source>
        <dbReference type="EMBL" id="MRX45749.1"/>
    </source>
</evidence>